<gene>
    <name evidence="1" type="ORF">SFRICE_020029</name>
</gene>
<reference evidence="1" key="1">
    <citation type="submission" date="2016-07" db="EMBL/GenBank/DDBJ databases">
        <authorList>
            <person name="Bretaudeau A."/>
        </authorList>
    </citation>
    <scope>NUCLEOTIDE SEQUENCE</scope>
    <source>
        <strain evidence="1">Rice</strain>
        <tissue evidence="1">Whole body</tissue>
    </source>
</reference>
<organism evidence="1">
    <name type="scientific">Spodoptera frugiperda</name>
    <name type="common">Fall armyworm</name>
    <dbReference type="NCBI Taxonomy" id="7108"/>
    <lineage>
        <taxon>Eukaryota</taxon>
        <taxon>Metazoa</taxon>
        <taxon>Ecdysozoa</taxon>
        <taxon>Arthropoda</taxon>
        <taxon>Hexapoda</taxon>
        <taxon>Insecta</taxon>
        <taxon>Pterygota</taxon>
        <taxon>Neoptera</taxon>
        <taxon>Endopterygota</taxon>
        <taxon>Lepidoptera</taxon>
        <taxon>Glossata</taxon>
        <taxon>Ditrysia</taxon>
        <taxon>Noctuoidea</taxon>
        <taxon>Noctuidae</taxon>
        <taxon>Amphipyrinae</taxon>
        <taxon>Spodoptera</taxon>
    </lineage>
</organism>
<name>A0A2H1W638_SPOFR</name>
<protein>
    <submittedName>
        <fullName evidence="1">SFRICE_020029</fullName>
    </submittedName>
</protein>
<dbReference type="EMBL" id="ODYU01006591">
    <property type="protein sequence ID" value="SOQ48565.1"/>
    <property type="molecule type" value="Genomic_DNA"/>
</dbReference>
<proteinExistence type="predicted"/>
<sequence>MGYGIPKENVYRNGHLYIYFLVRGLYQVISDNHPKNSPALDEARGSVRLLLVKNHPVPTPAFRAGALVNLLGPSRRNAVENHPMTSRLGRGESVKLLLTKNHPVPTPAFRAGAPWMQVAACRSSSWTEAFVQEWKSSG</sequence>
<dbReference type="AlphaFoldDB" id="A0A2H1W638"/>
<evidence type="ECO:0000313" key="1">
    <source>
        <dbReference type="EMBL" id="SOQ48565.1"/>
    </source>
</evidence>
<accession>A0A2H1W638</accession>